<evidence type="ECO:0000259" key="1">
    <source>
        <dbReference type="PROSITE" id="PS51819"/>
    </source>
</evidence>
<keyword evidence="2" id="KW-0456">Lyase</keyword>
<accession>A0ABT9NWL7</accession>
<dbReference type="PANTHER" id="PTHR33993">
    <property type="entry name" value="GLYOXALASE-RELATED"/>
    <property type="match status" value="1"/>
</dbReference>
<name>A0ABT9NWL7_9ACTN</name>
<comment type="caution">
    <text evidence="2">The sequence shown here is derived from an EMBL/GenBank/DDBJ whole genome shotgun (WGS) entry which is preliminary data.</text>
</comment>
<dbReference type="PROSITE" id="PS51819">
    <property type="entry name" value="VOC"/>
    <property type="match status" value="2"/>
</dbReference>
<dbReference type="CDD" id="cd07247">
    <property type="entry name" value="SgaA_N_like"/>
    <property type="match status" value="1"/>
</dbReference>
<evidence type="ECO:0000313" key="2">
    <source>
        <dbReference type="EMBL" id="MDP9824814.1"/>
    </source>
</evidence>
<dbReference type="GO" id="GO:0016829">
    <property type="term" value="F:lyase activity"/>
    <property type="evidence" value="ECO:0007669"/>
    <property type="project" value="UniProtKB-KW"/>
</dbReference>
<organism evidence="2 3">
    <name type="scientific">Kineosporia succinea</name>
    <dbReference type="NCBI Taxonomy" id="84632"/>
    <lineage>
        <taxon>Bacteria</taxon>
        <taxon>Bacillati</taxon>
        <taxon>Actinomycetota</taxon>
        <taxon>Actinomycetes</taxon>
        <taxon>Kineosporiales</taxon>
        <taxon>Kineosporiaceae</taxon>
        <taxon>Kineosporia</taxon>
    </lineage>
</organism>
<dbReference type="InterPro" id="IPR052164">
    <property type="entry name" value="Anthracycline_SecMetBiosynth"/>
</dbReference>
<dbReference type="Pfam" id="PF00903">
    <property type="entry name" value="Glyoxalase"/>
    <property type="match status" value="1"/>
</dbReference>
<dbReference type="Gene3D" id="3.10.180.10">
    <property type="entry name" value="2,3-Dihydroxybiphenyl 1,2-Dioxygenase, domain 1"/>
    <property type="match status" value="2"/>
</dbReference>
<evidence type="ECO:0000313" key="3">
    <source>
        <dbReference type="Proteomes" id="UP001235712"/>
    </source>
</evidence>
<reference evidence="2 3" key="1">
    <citation type="submission" date="2023-07" db="EMBL/GenBank/DDBJ databases">
        <title>Sequencing the genomes of 1000 actinobacteria strains.</title>
        <authorList>
            <person name="Klenk H.-P."/>
        </authorList>
    </citation>
    <scope>NUCLEOTIDE SEQUENCE [LARGE SCALE GENOMIC DNA]</scope>
    <source>
        <strain evidence="2 3">DSM 44388</strain>
    </source>
</reference>
<protein>
    <submittedName>
        <fullName evidence="2">Enzyme related to lactoylglutathione lyase</fullName>
    </submittedName>
</protein>
<dbReference type="RefSeq" id="WP_307237950.1">
    <property type="nucleotide sequence ID" value="NZ_JAUSQZ010000001.1"/>
</dbReference>
<dbReference type="EMBL" id="JAUSQZ010000001">
    <property type="protein sequence ID" value="MDP9824814.1"/>
    <property type="molecule type" value="Genomic_DNA"/>
</dbReference>
<gene>
    <name evidence="2" type="ORF">J2S57_000563</name>
</gene>
<dbReference type="InterPro" id="IPR029068">
    <property type="entry name" value="Glyas_Bleomycin-R_OHBP_Dase"/>
</dbReference>
<proteinExistence type="predicted"/>
<dbReference type="SUPFAM" id="SSF54593">
    <property type="entry name" value="Glyoxalase/Bleomycin resistance protein/Dihydroxybiphenyl dioxygenase"/>
    <property type="match status" value="2"/>
</dbReference>
<keyword evidence="3" id="KW-1185">Reference proteome</keyword>
<feature type="domain" description="VOC" evidence="1">
    <location>
        <begin position="137"/>
        <end position="255"/>
    </location>
</feature>
<dbReference type="PANTHER" id="PTHR33993:SF14">
    <property type="entry name" value="GB|AAF24581.1"/>
    <property type="match status" value="1"/>
</dbReference>
<dbReference type="InterPro" id="IPR037523">
    <property type="entry name" value="VOC_core"/>
</dbReference>
<sequence length="258" mass="28044">MAVRTEKWRAGTPCWAELAADDVEVAKAFYGPLLGWSFERSVSEHRLVVATVEGAEAAGITEVHEDTPTGWLVHFATDNLQATADSVVAHDGQVLLPPQAAGTRGRRAVACDPTGAPFGLWQAGDAVGGEHTRAPGSFVWDDLRTPNPSVAREFYSQVFGFANAPLPAEMGGGDDYQTYSFPDQSWPLGGMGPMMGDLESAPYWLVYFQVRSIVAALEFAESTGAHIDQRDFETQFGRMAALRDPFGNRFWLMEPSAN</sequence>
<dbReference type="Proteomes" id="UP001235712">
    <property type="component" value="Unassembled WGS sequence"/>
</dbReference>
<dbReference type="InterPro" id="IPR004360">
    <property type="entry name" value="Glyas_Fos-R_dOase_dom"/>
</dbReference>
<feature type="domain" description="VOC" evidence="1">
    <location>
        <begin position="12"/>
        <end position="123"/>
    </location>
</feature>